<dbReference type="Proteomes" id="UP001066276">
    <property type="component" value="Chromosome 4_2"/>
</dbReference>
<feature type="region of interest" description="Disordered" evidence="1">
    <location>
        <begin position="1"/>
        <end position="74"/>
    </location>
</feature>
<dbReference type="AlphaFoldDB" id="A0AAV7SPQ3"/>
<evidence type="ECO:0000256" key="1">
    <source>
        <dbReference type="SAM" id="MobiDB-lite"/>
    </source>
</evidence>
<sequence>MSARTGRRALRGGARPVWHHTEADSSLQRGHQTRSQMGTAFSGCRPGPRSNRKTEIEIRSKPQPTSAPRGAPGPSALVKSLAAASFALLRFIVVKTFYSYLVAHVDCRLPDFKFITLTLQQLQDVPGYGSPRLVHTYPTENNFKRTRVLFRIYPRARFTSQEDHKWAKTSSVVQQ</sequence>
<organism evidence="2 3">
    <name type="scientific">Pleurodeles waltl</name>
    <name type="common">Iberian ribbed newt</name>
    <dbReference type="NCBI Taxonomy" id="8319"/>
    <lineage>
        <taxon>Eukaryota</taxon>
        <taxon>Metazoa</taxon>
        <taxon>Chordata</taxon>
        <taxon>Craniata</taxon>
        <taxon>Vertebrata</taxon>
        <taxon>Euteleostomi</taxon>
        <taxon>Amphibia</taxon>
        <taxon>Batrachia</taxon>
        <taxon>Caudata</taxon>
        <taxon>Salamandroidea</taxon>
        <taxon>Salamandridae</taxon>
        <taxon>Pleurodelinae</taxon>
        <taxon>Pleurodeles</taxon>
    </lineage>
</organism>
<evidence type="ECO:0000313" key="3">
    <source>
        <dbReference type="Proteomes" id="UP001066276"/>
    </source>
</evidence>
<dbReference type="EMBL" id="JANPWB010000008">
    <property type="protein sequence ID" value="KAJ1166058.1"/>
    <property type="molecule type" value="Genomic_DNA"/>
</dbReference>
<feature type="compositionally biased region" description="Basic residues" evidence="1">
    <location>
        <begin position="1"/>
        <end position="10"/>
    </location>
</feature>
<keyword evidence="3" id="KW-1185">Reference proteome</keyword>
<proteinExistence type="predicted"/>
<evidence type="ECO:0000313" key="2">
    <source>
        <dbReference type="EMBL" id="KAJ1166058.1"/>
    </source>
</evidence>
<comment type="caution">
    <text evidence="2">The sequence shown here is derived from an EMBL/GenBank/DDBJ whole genome shotgun (WGS) entry which is preliminary data.</text>
</comment>
<accession>A0AAV7SPQ3</accession>
<protein>
    <submittedName>
        <fullName evidence="2">Uncharacterized protein</fullName>
    </submittedName>
</protein>
<name>A0AAV7SPQ3_PLEWA</name>
<feature type="compositionally biased region" description="Polar residues" evidence="1">
    <location>
        <begin position="24"/>
        <end position="39"/>
    </location>
</feature>
<reference evidence="2" key="1">
    <citation type="journal article" date="2022" name="bioRxiv">
        <title>Sequencing and chromosome-scale assembly of the giantPleurodeles waltlgenome.</title>
        <authorList>
            <person name="Brown T."/>
            <person name="Elewa A."/>
            <person name="Iarovenko S."/>
            <person name="Subramanian E."/>
            <person name="Araus A.J."/>
            <person name="Petzold A."/>
            <person name="Susuki M."/>
            <person name="Suzuki K.-i.T."/>
            <person name="Hayashi T."/>
            <person name="Toyoda A."/>
            <person name="Oliveira C."/>
            <person name="Osipova E."/>
            <person name="Leigh N.D."/>
            <person name="Simon A."/>
            <person name="Yun M.H."/>
        </authorList>
    </citation>
    <scope>NUCLEOTIDE SEQUENCE</scope>
    <source>
        <strain evidence="2">20211129_DDA</strain>
        <tissue evidence="2">Liver</tissue>
    </source>
</reference>
<gene>
    <name evidence="2" type="ORF">NDU88_006468</name>
</gene>